<dbReference type="Proteomes" id="UP000186914">
    <property type="component" value="Unassembled WGS sequence"/>
</dbReference>
<evidence type="ECO:0000313" key="2">
    <source>
        <dbReference type="EMBL" id="SIR06385.1"/>
    </source>
</evidence>
<feature type="region of interest" description="Disordered" evidence="1">
    <location>
        <begin position="70"/>
        <end position="109"/>
    </location>
</feature>
<feature type="compositionally biased region" description="Basic and acidic residues" evidence="1">
    <location>
        <begin position="21"/>
        <end position="34"/>
    </location>
</feature>
<dbReference type="AlphaFoldDB" id="A0A1N6XVF6"/>
<keyword evidence="3" id="KW-1185">Reference proteome</keyword>
<evidence type="ECO:0000256" key="1">
    <source>
        <dbReference type="SAM" id="MobiDB-lite"/>
    </source>
</evidence>
<name>A0A1N6XVF6_9EURY</name>
<reference evidence="3" key="1">
    <citation type="submission" date="2017-01" db="EMBL/GenBank/DDBJ databases">
        <authorList>
            <person name="Varghese N."/>
            <person name="Submissions S."/>
        </authorList>
    </citation>
    <scope>NUCLEOTIDE SEQUENCE [LARGE SCALE GENOMIC DNA]</scope>
    <source>
        <strain evidence="3">CGMCC 1.7737</strain>
    </source>
</reference>
<proteinExistence type="predicted"/>
<feature type="compositionally biased region" description="Polar residues" evidence="1">
    <location>
        <begin position="84"/>
        <end position="103"/>
    </location>
</feature>
<feature type="region of interest" description="Disordered" evidence="1">
    <location>
        <begin position="1"/>
        <end position="50"/>
    </location>
</feature>
<organism evidence="2 3">
    <name type="scientific">Haladaptatus litoreus</name>
    <dbReference type="NCBI Taxonomy" id="553468"/>
    <lineage>
        <taxon>Archaea</taxon>
        <taxon>Methanobacteriati</taxon>
        <taxon>Methanobacteriota</taxon>
        <taxon>Stenosarchaea group</taxon>
        <taxon>Halobacteria</taxon>
        <taxon>Halobacteriales</taxon>
        <taxon>Haladaptataceae</taxon>
        <taxon>Haladaptatus</taxon>
    </lineage>
</organism>
<protein>
    <submittedName>
        <fullName evidence="2">Uncharacterized protein</fullName>
    </submittedName>
</protein>
<accession>A0A1N6XVF6</accession>
<evidence type="ECO:0000313" key="3">
    <source>
        <dbReference type="Proteomes" id="UP000186914"/>
    </source>
</evidence>
<dbReference type="EMBL" id="FTNO01000001">
    <property type="protein sequence ID" value="SIR06385.1"/>
    <property type="molecule type" value="Genomic_DNA"/>
</dbReference>
<gene>
    <name evidence="2" type="ORF">SAMN05421858_1293</name>
</gene>
<feature type="compositionally biased region" description="Basic and acidic residues" evidence="1">
    <location>
        <begin position="71"/>
        <end position="83"/>
    </location>
</feature>
<sequence length="109" mass="12381">MMRKLAMTPQTVSDSDGEPDDERHLYGEPQHEVSESDDPDETLYGTPQHETYQSLPDFELFRLDSVPFDGRAGRFDRTSHSRQSEQTGNSEGFSQFAQQNGTAVRTVRL</sequence>